<evidence type="ECO:0000256" key="1">
    <source>
        <dbReference type="ARBA" id="ARBA00010577"/>
    </source>
</evidence>
<keyword evidence="3" id="KW-0966">Cell projection</keyword>
<dbReference type="RefSeq" id="WP_138196664.1">
    <property type="nucleotide sequence ID" value="NZ_VCIW01000018.1"/>
</dbReference>
<dbReference type="EMBL" id="VCIW01000018">
    <property type="protein sequence ID" value="TLS49844.1"/>
    <property type="molecule type" value="Genomic_DNA"/>
</dbReference>
<accession>A0A5R9G9T9</accession>
<keyword evidence="3" id="KW-0969">Cilium</keyword>
<keyword evidence="3" id="KW-0282">Flagellum</keyword>
<dbReference type="Proteomes" id="UP000309676">
    <property type="component" value="Unassembled WGS sequence"/>
</dbReference>
<evidence type="ECO:0000256" key="2">
    <source>
        <dbReference type="ARBA" id="ARBA00022795"/>
    </source>
</evidence>
<name>A0A5R9G9T9_9BACL</name>
<organism evidence="3 4">
    <name type="scientific">Paenibacillus antri</name>
    <dbReference type="NCBI Taxonomy" id="2582848"/>
    <lineage>
        <taxon>Bacteria</taxon>
        <taxon>Bacillati</taxon>
        <taxon>Bacillota</taxon>
        <taxon>Bacilli</taxon>
        <taxon>Bacillales</taxon>
        <taxon>Paenibacillaceae</taxon>
        <taxon>Paenibacillus</taxon>
    </lineage>
</organism>
<evidence type="ECO:0000313" key="3">
    <source>
        <dbReference type="EMBL" id="TLS49844.1"/>
    </source>
</evidence>
<dbReference type="InterPro" id="IPR005648">
    <property type="entry name" value="FlgD"/>
</dbReference>
<protein>
    <submittedName>
        <fullName evidence="3">Flagellar hook capping protein</fullName>
    </submittedName>
</protein>
<comment type="caution">
    <text evidence="3">The sequence shown here is derived from an EMBL/GenBank/DDBJ whole genome shotgun (WGS) entry which is preliminary data.</text>
</comment>
<dbReference type="GO" id="GO:0044781">
    <property type="term" value="P:bacterial-type flagellum organization"/>
    <property type="evidence" value="ECO:0007669"/>
    <property type="project" value="UniProtKB-KW"/>
</dbReference>
<proteinExistence type="inferred from homology"/>
<gene>
    <name evidence="3" type="ORF">FE782_22845</name>
</gene>
<keyword evidence="4" id="KW-1185">Reference proteome</keyword>
<dbReference type="AlphaFoldDB" id="A0A5R9G9T9"/>
<evidence type="ECO:0000313" key="4">
    <source>
        <dbReference type="Proteomes" id="UP000309676"/>
    </source>
</evidence>
<reference evidence="3 4" key="1">
    <citation type="submission" date="2019-05" db="EMBL/GenBank/DDBJ databases">
        <authorList>
            <person name="Narsing Rao M.P."/>
            <person name="Li W.J."/>
        </authorList>
    </citation>
    <scope>NUCLEOTIDE SEQUENCE [LARGE SCALE GENOMIC DNA]</scope>
    <source>
        <strain evidence="3 4">SYSU_K30003</strain>
    </source>
</reference>
<dbReference type="OrthoDB" id="280334at2"/>
<comment type="similarity">
    <text evidence="1">Belongs to the FlgD family.</text>
</comment>
<keyword evidence="2" id="KW-1005">Bacterial flagellum biogenesis</keyword>
<sequence>MAGAVQWPNYSKVNATSTTNGSNGQSGNVMGKDQFLKILITQLRNQDPAAPMQDREFIAQMAQFSSLEQMMNMTKEIQDLRQSLGIASGMIGREVTWLTYDESGEPTGQGTGVVDGIVIKEGAQYAEIGGKQIAVSDIVGMRTVTEEATP</sequence>
<dbReference type="Pfam" id="PF03963">
    <property type="entry name" value="FlgD"/>
    <property type="match status" value="1"/>
</dbReference>